<accession>A0ACB5UCV3</accession>
<organism evidence="1 2">
    <name type="scientific">Candida boidinii</name>
    <name type="common">Yeast</name>
    <dbReference type="NCBI Taxonomy" id="5477"/>
    <lineage>
        <taxon>Eukaryota</taxon>
        <taxon>Fungi</taxon>
        <taxon>Dikarya</taxon>
        <taxon>Ascomycota</taxon>
        <taxon>Saccharomycotina</taxon>
        <taxon>Pichiomycetes</taxon>
        <taxon>Pichiales</taxon>
        <taxon>Pichiaceae</taxon>
        <taxon>Ogataea</taxon>
        <taxon>Ogataea/Candida clade</taxon>
    </lineage>
</organism>
<reference evidence="1" key="1">
    <citation type="submission" date="2023-04" db="EMBL/GenBank/DDBJ databases">
        <title>Candida boidinii NBRC 1967.</title>
        <authorList>
            <person name="Ichikawa N."/>
            <person name="Sato H."/>
            <person name="Tonouchi N."/>
        </authorList>
    </citation>
    <scope>NUCLEOTIDE SEQUENCE</scope>
    <source>
        <strain evidence="1">NBRC 1967</strain>
    </source>
</reference>
<evidence type="ECO:0000313" key="2">
    <source>
        <dbReference type="Proteomes" id="UP001165101"/>
    </source>
</evidence>
<sequence>MDNVDRKPNPPGWTQPKAPYNPYDTADARPPQGYPSEFTTPGVKKHFGGKVAQDSTDFSRMRIEMKKLQYFPRPPSELYPGKYKVLRRIKHLSNFDRGATLTGKLSIYGIILFTVFFYKWNEHENIFAPFRRAQLRVKEVVIGELSKEEYNDLHPHETSIQQKPLANPVYEHAVEEQMMGTKDQTEYMKDRFAVKHSVQAEHEKQQEEAGLYKAMEMAERQLELKNKLKDSTTNPSFSSSSENKKPFWKFW</sequence>
<name>A0ACB5UCV3_CANBO</name>
<proteinExistence type="predicted"/>
<dbReference type="EMBL" id="BSXV01011486">
    <property type="protein sequence ID" value="GMF08957.1"/>
    <property type="molecule type" value="Genomic_DNA"/>
</dbReference>
<protein>
    <submittedName>
        <fullName evidence="1">Unnamed protein product</fullName>
    </submittedName>
</protein>
<comment type="caution">
    <text evidence="1">The sequence shown here is derived from an EMBL/GenBank/DDBJ whole genome shotgun (WGS) entry which is preliminary data.</text>
</comment>
<evidence type="ECO:0000313" key="1">
    <source>
        <dbReference type="EMBL" id="GMF08957.1"/>
    </source>
</evidence>
<keyword evidence="2" id="KW-1185">Reference proteome</keyword>
<gene>
    <name evidence="1" type="ORF">Cboi01_000677800</name>
</gene>
<dbReference type="Proteomes" id="UP001165101">
    <property type="component" value="Unassembled WGS sequence"/>
</dbReference>